<accession>A0A822Z8K7</accession>
<dbReference type="EMBL" id="DUZY01000005">
    <property type="protein sequence ID" value="DAD41382.1"/>
    <property type="molecule type" value="Genomic_DNA"/>
</dbReference>
<reference evidence="2 3" key="1">
    <citation type="journal article" date="2020" name="Mol. Biol. Evol.">
        <title>Distinct Expression and Methylation Patterns for Genes with Different Fates following a Single Whole-Genome Duplication in Flowering Plants.</title>
        <authorList>
            <person name="Shi T."/>
            <person name="Rahmani R.S."/>
            <person name="Gugger P.F."/>
            <person name="Wang M."/>
            <person name="Li H."/>
            <person name="Zhang Y."/>
            <person name="Li Z."/>
            <person name="Wang Q."/>
            <person name="Van de Peer Y."/>
            <person name="Marchal K."/>
            <person name="Chen J."/>
        </authorList>
    </citation>
    <scope>NUCLEOTIDE SEQUENCE [LARGE SCALE GENOMIC DNA]</scope>
    <source>
        <tissue evidence="2">Leaf</tissue>
    </source>
</reference>
<evidence type="ECO:0000313" key="3">
    <source>
        <dbReference type="Proteomes" id="UP000607653"/>
    </source>
</evidence>
<sequence length="102" mass="10705">MAAFRNNNSTASLGKNLLLVSMIVVLVILSRPNLVRSRSIRSSRSARHTTTTGRHQIDGTNSSGLTPFSVSSNSKTNGGPSSPKSLLYNKLASGPSTKGPGH</sequence>
<proteinExistence type="predicted"/>
<feature type="compositionally biased region" description="Polar residues" evidence="1">
    <location>
        <begin position="58"/>
        <end position="84"/>
    </location>
</feature>
<dbReference type="AlphaFoldDB" id="A0A822Z8K7"/>
<dbReference type="Proteomes" id="UP000607653">
    <property type="component" value="Unassembled WGS sequence"/>
</dbReference>
<evidence type="ECO:0000313" key="2">
    <source>
        <dbReference type="EMBL" id="DAD41382.1"/>
    </source>
</evidence>
<comment type="caution">
    <text evidence="2">The sequence shown here is derived from an EMBL/GenBank/DDBJ whole genome shotgun (WGS) entry which is preliminary data.</text>
</comment>
<feature type="region of interest" description="Disordered" evidence="1">
    <location>
        <begin position="37"/>
        <end position="102"/>
    </location>
</feature>
<organism evidence="2 3">
    <name type="scientific">Nelumbo nucifera</name>
    <name type="common">Sacred lotus</name>
    <dbReference type="NCBI Taxonomy" id="4432"/>
    <lineage>
        <taxon>Eukaryota</taxon>
        <taxon>Viridiplantae</taxon>
        <taxon>Streptophyta</taxon>
        <taxon>Embryophyta</taxon>
        <taxon>Tracheophyta</taxon>
        <taxon>Spermatophyta</taxon>
        <taxon>Magnoliopsida</taxon>
        <taxon>Proteales</taxon>
        <taxon>Nelumbonaceae</taxon>
        <taxon>Nelumbo</taxon>
    </lineage>
</organism>
<name>A0A822Z8K7_NELNU</name>
<feature type="compositionally biased region" description="Basic residues" evidence="1">
    <location>
        <begin position="38"/>
        <end position="47"/>
    </location>
</feature>
<protein>
    <submittedName>
        <fullName evidence="2">Uncharacterized protein</fullName>
    </submittedName>
</protein>
<evidence type="ECO:0000256" key="1">
    <source>
        <dbReference type="SAM" id="MobiDB-lite"/>
    </source>
</evidence>
<gene>
    <name evidence="2" type="ORF">HUJ06_015705</name>
</gene>
<keyword evidence="3" id="KW-1185">Reference proteome</keyword>